<dbReference type="AlphaFoldDB" id="A0A0L9V923"/>
<sequence length="269" mass="31572">MEGRHNTLERRANKREIKIHIKGSERSKKYVMKGKKNAKMGRDVVKDSLLDIKKAKKPSYGGDQRINSKENVLQRFKTWHQKSKNLSWKNLATTLLRIVEGNKRSMLYLHFIFPELDLVMICGRRKFFAFSHSLVILLNLVLLEIREQLPKVLLLPYQDRLFCVDVSLPSSYPTVPRKVHYHSGRFRLKPKRSHWFSKSFCWKQFLSLMEQKKSTSLSYHPPPKPPNLNLQAIARGFPLYDNTLMKMSHEIKFHDSNLEDKVVLAAETN</sequence>
<dbReference type="Proteomes" id="UP000053144">
    <property type="component" value="Chromosome 9"/>
</dbReference>
<evidence type="ECO:0000313" key="1">
    <source>
        <dbReference type="EMBL" id="KOM51397.1"/>
    </source>
</evidence>
<proteinExistence type="predicted"/>
<accession>A0A0L9V923</accession>
<name>A0A0L9V923_PHAAN</name>
<dbReference type="SUPFAM" id="SSF54495">
    <property type="entry name" value="UBC-like"/>
    <property type="match status" value="1"/>
</dbReference>
<evidence type="ECO:0008006" key="3">
    <source>
        <dbReference type="Google" id="ProtNLM"/>
    </source>
</evidence>
<dbReference type="InterPro" id="IPR016135">
    <property type="entry name" value="UBQ-conjugating_enzyme/RWD"/>
</dbReference>
<organism evidence="1 2">
    <name type="scientific">Phaseolus angularis</name>
    <name type="common">Azuki bean</name>
    <name type="synonym">Vigna angularis</name>
    <dbReference type="NCBI Taxonomy" id="3914"/>
    <lineage>
        <taxon>Eukaryota</taxon>
        <taxon>Viridiplantae</taxon>
        <taxon>Streptophyta</taxon>
        <taxon>Embryophyta</taxon>
        <taxon>Tracheophyta</taxon>
        <taxon>Spermatophyta</taxon>
        <taxon>Magnoliopsida</taxon>
        <taxon>eudicotyledons</taxon>
        <taxon>Gunneridae</taxon>
        <taxon>Pentapetalae</taxon>
        <taxon>rosids</taxon>
        <taxon>fabids</taxon>
        <taxon>Fabales</taxon>
        <taxon>Fabaceae</taxon>
        <taxon>Papilionoideae</taxon>
        <taxon>50 kb inversion clade</taxon>
        <taxon>NPAAA clade</taxon>
        <taxon>indigoferoid/millettioid clade</taxon>
        <taxon>Phaseoleae</taxon>
        <taxon>Vigna</taxon>
    </lineage>
</organism>
<evidence type="ECO:0000313" key="2">
    <source>
        <dbReference type="Proteomes" id="UP000053144"/>
    </source>
</evidence>
<dbReference type="EMBL" id="CM003379">
    <property type="protein sequence ID" value="KOM51397.1"/>
    <property type="molecule type" value="Genomic_DNA"/>
</dbReference>
<dbReference type="Gramene" id="KOM51397">
    <property type="protein sequence ID" value="KOM51397"/>
    <property type="gene ID" value="LR48_Vigan09g005600"/>
</dbReference>
<gene>
    <name evidence="1" type="ORF">LR48_Vigan09g005600</name>
</gene>
<protein>
    <recommendedName>
        <fullName evidence="3">UBC core domain-containing protein</fullName>
    </recommendedName>
</protein>
<reference evidence="2" key="1">
    <citation type="journal article" date="2015" name="Proc. Natl. Acad. Sci. U.S.A.">
        <title>Genome sequencing of adzuki bean (Vigna angularis) provides insight into high starch and low fat accumulation and domestication.</title>
        <authorList>
            <person name="Yang K."/>
            <person name="Tian Z."/>
            <person name="Chen C."/>
            <person name="Luo L."/>
            <person name="Zhao B."/>
            <person name="Wang Z."/>
            <person name="Yu L."/>
            <person name="Li Y."/>
            <person name="Sun Y."/>
            <person name="Li W."/>
            <person name="Chen Y."/>
            <person name="Li Y."/>
            <person name="Zhang Y."/>
            <person name="Ai D."/>
            <person name="Zhao J."/>
            <person name="Shang C."/>
            <person name="Ma Y."/>
            <person name="Wu B."/>
            <person name="Wang M."/>
            <person name="Gao L."/>
            <person name="Sun D."/>
            <person name="Zhang P."/>
            <person name="Guo F."/>
            <person name="Wang W."/>
            <person name="Li Y."/>
            <person name="Wang J."/>
            <person name="Varshney R.K."/>
            <person name="Wang J."/>
            <person name="Ling H.Q."/>
            <person name="Wan P."/>
        </authorList>
    </citation>
    <scope>NUCLEOTIDE SEQUENCE</scope>
    <source>
        <strain evidence="2">cv. Jingnong 6</strain>
    </source>
</reference>